<dbReference type="SMART" id="SM00060">
    <property type="entry name" value="FN3"/>
    <property type="match status" value="1"/>
</dbReference>
<dbReference type="RefSeq" id="WP_136383587.1">
    <property type="nucleotide sequence ID" value="NZ_SSOD01000002.1"/>
</dbReference>
<proteinExistence type="predicted"/>
<keyword evidence="1" id="KW-0732">Signal</keyword>
<reference evidence="3 4" key="1">
    <citation type="submission" date="2019-04" db="EMBL/GenBank/DDBJ databases">
        <title>Azoarcus rhizosphaerae sp. nov. isolated from rhizosphere of Ficus religiosa.</title>
        <authorList>
            <person name="Lin S.-Y."/>
            <person name="Hameed A."/>
            <person name="Hsu Y.-H."/>
            <person name="Young C.-C."/>
        </authorList>
    </citation>
    <scope>NUCLEOTIDE SEQUENCE [LARGE SCALE GENOMIC DNA]</scope>
    <source>
        <strain evidence="3 4">CC-YHH848</strain>
    </source>
</reference>
<sequence length="511" mass="53112">MPRRLFSAALVLLLAGAGGTAAADEPLPELVLDTTRITVSGISSGAYMAVQFGTVHSGAVSGVAATAGGPYFCAGGNTWGGLAVGGVMARCMQGDPDYPATPITAAHRAQMEANTRDWAAQGRIDPLDGLARQRVWIFHGYNDGIVKRPVSDALADWYSAFVPQHQVFYRNDLNAAHGQISAACAAPQAGANCNVCAQTGGNFINHCADRATGAADYDAAGAALQLFHGPLQRTPTAALTGRVLSFDQTPYVRRGDSPLAPARASMGQTGYLYLPAACAAGQPCRLHVAFHGCQQYAGRIGTAFVDHAGFNEWADANRIAVLYPQAADSMPTLFAPTRPINPNGCWDWWGYNDFLFDPAGRYATRDGLQIAAVWRMVQRLAGGGSAGVPATPASGTPVPQLADVSATRVVLVWTPVAGAAGYRIVRSGAGEPEVLGGGSVDGPSFVDTGLAPATAYRYRIHVLDAAGAEGPPSAELAVTTAAAAPACDPYYSLAQDRPVDARNRPTAAVCP</sequence>
<dbReference type="AlphaFoldDB" id="A0A4S4AYJ2"/>
<evidence type="ECO:0000313" key="3">
    <source>
        <dbReference type="EMBL" id="THF64398.1"/>
    </source>
</evidence>
<dbReference type="EMBL" id="SSOD01000002">
    <property type="protein sequence ID" value="THF64398.1"/>
    <property type="molecule type" value="Genomic_DNA"/>
</dbReference>
<dbReference type="OrthoDB" id="505233at2"/>
<dbReference type="CDD" id="cd00063">
    <property type="entry name" value="FN3"/>
    <property type="match status" value="1"/>
</dbReference>
<dbReference type="PANTHER" id="PTHR42972">
    <property type="entry name" value="TOL-PAL SYSTEM PROTEIN TOLB"/>
    <property type="match status" value="1"/>
</dbReference>
<dbReference type="Gene3D" id="2.60.40.10">
    <property type="entry name" value="Immunoglobulins"/>
    <property type="match status" value="1"/>
</dbReference>
<keyword evidence="4" id="KW-1185">Reference proteome</keyword>
<dbReference type="InterPro" id="IPR036116">
    <property type="entry name" value="FN3_sf"/>
</dbReference>
<evidence type="ECO:0000259" key="2">
    <source>
        <dbReference type="PROSITE" id="PS50853"/>
    </source>
</evidence>
<dbReference type="InterPro" id="IPR003961">
    <property type="entry name" value="FN3_dom"/>
</dbReference>
<organism evidence="3 4">
    <name type="scientific">Pseudothauera rhizosphaerae</name>
    <dbReference type="NCBI Taxonomy" id="2565932"/>
    <lineage>
        <taxon>Bacteria</taxon>
        <taxon>Pseudomonadati</taxon>
        <taxon>Pseudomonadota</taxon>
        <taxon>Betaproteobacteria</taxon>
        <taxon>Rhodocyclales</taxon>
        <taxon>Zoogloeaceae</taxon>
        <taxon>Pseudothauera</taxon>
    </lineage>
</organism>
<dbReference type="InterPro" id="IPR029058">
    <property type="entry name" value="AB_hydrolase_fold"/>
</dbReference>
<dbReference type="Proteomes" id="UP000307956">
    <property type="component" value="Unassembled WGS sequence"/>
</dbReference>
<dbReference type="SUPFAM" id="SSF53474">
    <property type="entry name" value="alpha/beta-Hydrolases"/>
    <property type="match status" value="1"/>
</dbReference>
<dbReference type="PANTHER" id="PTHR42972:SF8">
    <property type="entry name" value="POLYHYDROXYBUTYRATE DEPOLYMERASE"/>
    <property type="match status" value="1"/>
</dbReference>
<evidence type="ECO:0000256" key="1">
    <source>
        <dbReference type="SAM" id="SignalP"/>
    </source>
</evidence>
<name>A0A4S4AYJ2_9RHOO</name>
<feature type="signal peptide" evidence="1">
    <location>
        <begin position="1"/>
        <end position="23"/>
    </location>
</feature>
<comment type="caution">
    <text evidence="3">The sequence shown here is derived from an EMBL/GenBank/DDBJ whole genome shotgun (WGS) entry which is preliminary data.</text>
</comment>
<protein>
    <recommendedName>
        <fullName evidence="2">Fibronectin type-III domain-containing protein</fullName>
    </recommendedName>
</protein>
<dbReference type="SUPFAM" id="SSF49265">
    <property type="entry name" value="Fibronectin type III"/>
    <property type="match status" value="1"/>
</dbReference>
<dbReference type="Gene3D" id="3.40.50.1820">
    <property type="entry name" value="alpha/beta hydrolase"/>
    <property type="match status" value="2"/>
</dbReference>
<evidence type="ECO:0000313" key="4">
    <source>
        <dbReference type="Proteomes" id="UP000307956"/>
    </source>
</evidence>
<feature type="chain" id="PRO_5020203816" description="Fibronectin type-III domain-containing protein" evidence="1">
    <location>
        <begin position="24"/>
        <end position="511"/>
    </location>
</feature>
<gene>
    <name evidence="3" type="ORF">E6O51_03570</name>
</gene>
<accession>A0A4S4AYJ2</accession>
<feature type="domain" description="Fibronectin type-III" evidence="2">
    <location>
        <begin position="396"/>
        <end position="483"/>
    </location>
</feature>
<dbReference type="PROSITE" id="PS50853">
    <property type="entry name" value="FN3"/>
    <property type="match status" value="1"/>
</dbReference>
<dbReference type="InterPro" id="IPR013783">
    <property type="entry name" value="Ig-like_fold"/>
</dbReference>